<keyword evidence="2" id="KW-1185">Reference proteome</keyword>
<reference evidence="1" key="2">
    <citation type="submission" date="2025-09" db="UniProtKB">
        <authorList>
            <consortium name="Ensembl"/>
        </authorList>
    </citation>
    <scope>IDENTIFICATION</scope>
</reference>
<dbReference type="InParanoid" id="A0A672PU96"/>
<dbReference type="AlphaFoldDB" id="A0A672PU96"/>
<accession>A0A672PU96</accession>
<evidence type="ECO:0000313" key="1">
    <source>
        <dbReference type="Ensembl" id="ENSSGRP00000067443.1"/>
    </source>
</evidence>
<name>A0A672PU96_SINGR</name>
<reference evidence="1" key="1">
    <citation type="submission" date="2025-08" db="UniProtKB">
        <authorList>
            <consortium name="Ensembl"/>
        </authorList>
    </citation>
    <scope>IDENTIFICATION</scope>
</reference>
<dbReference type="Proteomes" id="UP000472262">
    <property type="component" value="Unassembled WGS sequence"/>
</dbReference>
<proteinExistence type="predicted"/>
<sequence>MFSPLSGKQQPAGPGLTDLQQYSQWLASRHEASLLPMKEDLALWLASMLGKSSCSCFSALAIPVFFISVILC</sequence>
<dbReference type="Ensembl" id="ENSSGRT00000071890.1">
    <property type="protein sequence ID" value="ENSSGRP00000067443.1"/>
    <property type="gene ID" value="ENSSGRG00000034638.1"/>
</dbReference>
<protein>
    <submittedName>
        <fullName evidence="1">Uncharacterized protein</fullName>
    </submittedName>
</protein>
<evidence type="ECO:0000313" key="2">
    <source>
        <dbReference type="Proteomes" id="UP000472262"/>
    </source>
</evidence>
<organism evidence="1 2">
    <name type="scientific">Sinocyclocheilus grahami</name>
    <name type="common">Dianchi golden-line fish</name>
    <name type="synonym">Barbus grahami</name>
    <dbReference type="NCBI Taxonomy" id="75366"/>
    <lineage>
        <taxon>Eukaryota</taxon>
        <taxon>Metazoa</taxon>
        <taxon>Chordata</taxon>
        <taxon>Craniata</taxon>
        <taxon>Vertebrata</taxon>
        <taxon>Euteleostomi</taxon>
        <taxon>Actinopterygii</taxon>
        <taxon>Neopterygii</taxon>
        <taxon>Teleostei</taxon>
        <taxon>Ostariophysi</taxon>
        <taxon>Cypriniformes</taxon>
        <taxon>Cyprinidae</taxon>
        <taxon>Cyprininae</taxon>
        <taxon>Sinocyclocheilus</taxon>
    </lineage>
</organism>